<dbReference type="InterPro" id="IPR027392">
    <property type="entry name" value="TF_Znf"/>
</dbReference>
<dbReference type="RefSeq" id="WP_015192467.1">
    <property type="nucleotide sequence ID" value="NC_019748.1"/>
</dbReference>
<dbReference type="OrthoDB" id="9814037at2"/>
<dbReference type="KEGG" id="scs:Sta7437_1224"/>
<dbReference type="Pfam" id="PF13453">
    <property type="entry name" value="Zn_ribbon_TFIIB"/>
    <property type="match status" value="2"/>
</dbReference>
<sequence>MSSLQCPKCNGRLKAVVYQGIEIDRCQQCGGIWFDSQEAETLKQIKGSDTVDLGQTEISDQFNLTEEEVDCPRCQKPMIRMLDIDRYNLWYEKCLNCGGVWFDAGEFKQFKQNFQTKTFFNVAKRLFKR</sequence>
<organism evidence="2 3">
    <name type="scientific">Stanieria cyanosphaera (strain ATCC 29371 / PCC 7437)</name>
    <dbReference type="NCBI Taxonomy" id="111780"/>
    <lineage>
        <taxon>Bacteria</taxon>
        <taxon>Bacillati</taxon>
        <taxon>Cyanobacteriota</taxon>
        <taxon>Cyanophyceae</taxon>
        <taxon>Pleurocapsales</taxon>
        <taxon>Dermocarpellaceae</taxon>
        <taxon>Stanieria</taxon>
    </lineage>
</organism>
<evidence type="ECO:0000259" key="1">
    <source>
        <dbReference type="Pfam" id="PF13453"/>
    </source>
</evidence>
<evidence type="ECO:0000313" key="3">
    <source>
        <dbReference type="Proteomes" id="UP000010473"/>
    </source>
</evidence>
<feature type="domain" description="Transcription factor zinc-finger" evidence="1">
    <location>
        <begin position="70"/>
        <end position="111"/>
    </location>
</feature>
<dbReference type="STRING" id="111780.Sta7437_1224"/>
<name>K9XRT6_STAC7</name>
<proteinExistence type="predicted"/>
<dbReference type="eggNOG" id="COG3809">
    <property type="taxonomic scope" value="Bacteria"/>
</dbReference>
<dbReference type="HOGENOM" id="CLU_154390_0_0_3"/>
<dbReference type="AlphaFoldDB" id="K9XRT6"/>
<protein>
    <recommendedName>
        <fullName evidence="1">Transcription factor zinc-finger domain-containing protein</fullName>
    </recommendedName>
</protein>
<accession>K9XRT6</accession>
<gene>
    <name evidence="2" type="ordered locus">Sta7437_1224</name>
</gene>
<dbReference type="EMBL" id="CP003653">
    <property type="protein sequence ID" value="AFZ34794.1"/>
    <property type="molecule type" value="Genomic_DNA"/>
</dbReference>
<keyword evidence="3" id="KW-1185">Reference proteome</keyword>
<reference evidence="3" key="1">
    <citation type="journal article" date="2013" name="Proc. Natl. Acad. Sci. U.S.A.">
        <title>Improving the coverage of the cyanobacterial phylum using diversity-driven genome sequencing.</title>
        <authorList>
            <person name="Shih P.M."/>
            <person name="Wu D."/>
            <person name="Latifi A."/>
            <person name="Axen S.D."/>
            <person name="Fewer D.P."/>
            <person name="Talla E."/>
            <person name="Calteau A."/>
            <person name="Cai F."/>
            <person name="Tandeau de Marsac N."/>
            <person name="Rippka R."/>
            <person name="Herdman M."/>
            <person name="Sivonen K."/>
            <person name="Coursin T."/>
            <person name="Laurent T."/>
            <person name="Goodwin L."/>
            <person name="Nolan M."/>
            <person name="Davenport K.W."/>
            <person name="Han C.S."/>
            <person name="Rubin E.M."/>
            <person name="Eisen J.A."/>
            <person name="Woyke T."/>
            <person name="Gugger M."/>
            <person name="Kerfeld C.A."/>
        </authorList>
    </citation>
    <scope>NUCLEOTIDE SEQUENCE [LARGE SCALE GENOMIC DNA]</scope>
    <source>
        <strain evidence="3">ATCC 29371 / PCC 7437</strain>
    </source>
</reference>
<feature type="domain" description="Transcription factor zinc-finger" evidence="1">
    <location>
        <begin position="5"/>
        <end position="44"/>
    </location>
</feature>
<evidence type="ECO:0000313" key="2">
    <source>
        <dbReference type="EMBL" id="AFZ34794.1"/>
    </source>
</evidence>
<dbReference type="Proteomes" id="UP000010473">
    <property type="component" value="Chromosome"/>
</dbReference>